<feature type="domain" description="HTH myb-type" evidence="2">
    <location>
        <begin position="165"/>
        <end position="200"/>
    </location>
</feature>
<sequence>MSSVAPSEASTSAQAGGAAQQPFAFKTPALPVKQRRVSLALPSSPRVVEGWSFRDDTGLGVTAGESSASGSASPLATDKKKGRSKSELSAATTPEEEGDEKEEKKPGEEAQEEHGVGNWKTILRDPTLKTYYPDAYRLHYPNAKTHLSSKVRSTLPDGRPLFEKTRSKRRRPFTEEEDKALKEGYEKYGTVWATIVKDYPIFQEQNRRSTDLEGQV</sequence>
<dbReference type="STRING" id="71717.A0A4Y7SMJ1"/>
<feature type="compositionally biased region" description="Basic and acidic residues" evidence="1">
    <location>
        <begin position="101"/>
        <end position="115"/>
    </location>
</feature>
<dbReference type="InterPro" id="IPR009057">
    <property type="entry name" value="Homeodomain-like_sf"/>
</dbReference>
<evidence type="ECO:0000259" key="2">
    <source>
        <dbReference type="PROSITE" id="PS51294"/>
    </source>
</evidence>
<feature type="region of interest" description="Disordered" evidence="1">
    <location>
        <begin position="39"/>
        <end position="121"/>
    </location>
</feature>
<keyword evidence="4" id="KW-1185">Reference proteome</keyword>
<dbReference type="PROSITE" id="PS51294">
    <property type="entry name" value="HTH_MYB"/>
    <property type="match status" value="1"/>
</dbReference>
<feature type="compositionally biased region" description="Polar residues" evidence="1">
    <location>
        <begin position="1"/>
        <end position="12"/>
    </location>
</feature>
<evidence type="ECO:0000256" key="1">
    <source>
        <dbReference type="SAM" id="MobiDB-lite"/>
    </source>
</evidence>
<evidence type="ECO:0000313" key="3">
    <source>
        <dbReference type="EMBL" id="TEB23076.1"/>
    </source>
</evidence>
<feature type="compositionally biased region" description="Low complexity" evidence="1">
    <location>
        <begin position="63"/>
        <end position="73"/>
    </location>
</feature>
<dbReference type="InterPro" id="IPR017930">
    <property type="entry name" value="Myb_dom"/>
</dbReference>
<dbReference type="Pfam" id="PF00249">
    <property type="entry name" value="Myb_DNA-binding"/>
    <property type="match status" value="1"/>
</dbReference>
<name>A0A4Y7SMJ1_COPMI</name>
<dbReference type="Proteomes" id="UP000298030">
    <property type="component" value="Unassembled WGS sequence"/>
</dbReference>
<protein>
    <recommendedName>
        <fullName evidence="2">HTH myb-type domain-containing protein</fullName>
    </recommendedName>
</protein>
<feature type="region of interest" description="Disordered" evidence="1">
    <location>
        <begin position="149"/>
        <end position="177"/>
    </location>
</feature>
<comment type="caution">
    <text evidence="3">The sequence shown here is derived from an EMBL/GenBank/DDBJ whole genome shotgun (WGS) entry which is preliminary data.</text>
</comment>
<dbReference type="Gene3D" id="1.10.10.60">
    <property type="entry name" value="Homeodomain-like"/>
    <property type="match status" value="1"/>
</dbReference>
<evidence type="ECO:0000313" key="4">
    <source>
        <dbReference type="Proteomes" id="UP000298030"/>
    </source>
</evidence>
<dbReference type="CDD" id="cd11660">
    <property type="entry name" value="SANT_TRF"/>
    <property type="match status" value="1"/>
</dbReference>
<proteinExistence type="predicted"/>
<feature type="region of interest" description="Disordered" evidence="1">
    <location>
        <begin position="1"/>
        <end position="23"/>
    </location>
</feature>
<dbReference type="AlphaFoldDB" id="A0A4Y7SMJ1"/>
<dbReference type="SUPFAM" id="SSF46689">
    <property type="entry name" value="Homeodomain-like"/>
    <property type="match status" value="1"/>
</dbReference>
<dbReference type="OrthoDB" id="608866at2759"/>
<organism evidence="3 4">
    <name type="scientific">Coprinellus micaceus</name>
    <name type="common">Glistening ink-cap mushroom</name>
    <name type="synonym">Coprinus micaceus</name>
    <dbReference type="NCBI Taxonomy" id="71717"/>
    <lineage>
        <taxon>Eukaryota</taxon>
        <taxon>Fungi</taxon>
        <taxon>Dikarya</taxon>
        <taxon>Basidiomycota</taxon>
        <taxon>Agaricomycotina</taxon>
        <taxon>Agaricomycetes</taxon>
        <taxon>Agaricomycetidae</taxon>
        <taxon>Agaricales</taxon>
        <taxon>Agaricineae</taxon>
        <taxon>Psathyrellaceae</taxon>
        <taxon>Coprinellus</taxon>
    </lineage>
</organism>
<dbReference type="InterPro" id="IPR001005">
    <property type="entry name" value="SANT/Myb"/>
</dbReference>
<accession>A0A4Y7SMJ1</accession>
<gene>
    <name evidence="3" type="ORF">FA13DRAFT_1818637</name>
</gene>
<reference evidence="3 4" key="1">
    <citation type="journal article" date="2019" name="Nat. Ecol. Evol.">
        <title>Megaphylogeny resolves global patterns of mushroom evolution.</title>
        <authorList>
            <person name="Varga T."/>
            <person name="Krizsan K."/>
            <person name="Foldi C."/>
            <person name="Dima B."/>
            <person name="Sanchez-Garcia M."/>
            <person name="Sanchez-Ramirez S."/>
            <person name="Szollosi G.J."/>
            <person name="Szarkandi J.G."/>
            <person name="Papp V."/>
            <person name="Albert L."/>
            <person name="Andreopoulos W."/>
            <person name="Angelini C."/>
            <person name="Antonin V."/>
            <person name="Barry K.W."/>
            <person name="Bougher N.L."/>
            <person name="Buchanan P."/>
            <person name="Buyck B."/>
            <person name="Bense V."/>
            <person name="Catcheside P."/>
            <person name="Chovatia M."/>
            <person name="Cooper J."/>
            <person name="Damon W."/>
            <person name="Desjardin D."/>
            <person name="Finy P."/>
            <person name="Geml J."/>
            <person name="Haridas S."/>
            <person name="Hughes K."/>
            <person name="Justo A."/>
            <person name="Karasinski D."/>
            <person name="Kautmanova I."/>
            <person name="Kiss B."/>
            <person name="Kocsube S."/>
            <person name="Kotiranta H."/>
            <person name="LaButti K.M."/>
            <person name="Lechner B.E."/>
            <person name="Liimatainen K."/>
            <person name="Lipzen A."/>
            <person name="Lukacs Z."/>
            <person name="Mihaltcheva S."/>
            <person name="Morgado L.N."/>
            <person name="Niskanen T."/>
            <person name="Noordeloos M.E."/>
            <person name="Ohm R.A."/>
            <person name="Ortiz-Santana B."/>
            <person name="Ovrebo C."/>
            <person name="Racz N."/>
            <person name="Riley R."/>
            <person name="Savchenko A."/>
            <person name="Shiryaev A."/>
            <person name="Soop K."/>
            <person name="Spirin V."/>
            <person name="Szebenyi C."/>
            <person name="Tomsovsky M."/>
            <person name="Tulloss R.E."/>
            <person name="Uehling J."/>
            <person name="Grigoriev I.V."/>
            <person name="Vagvolgyi C."/>
            <person name="Papp T."/>
            <person name="Martin F.M."/>
            <person name="Miettinen O."/>
            <person name="Hibbett D.S."/>
            <person name="Nagy L.G."/>
        </authorList>
    </citation>
    <scope>NUCLEOTIDE SEQUENCE [LARGE SCALE GENOMIC DNA]</scope>
    <source>
        <strain evidence="3 4">FP101781</strain>
    </source>
</reference>
<dbReference type="EMBL" id="QPFP01000082">
    <property type="protein sequence ID" value="TEB23076.1"/>
    <property type="molecule type" value="Genomic_DNA"/>
</dbReference>